<evidence type="ECO:0000313" key="2">
    <source>
        <dbReference type="Proteomes" id="UP000789706"/>
    </source>
</evidence>
<keyword evidence="2" id="KW-1185">Reference proteome</keyword>
<proteinExistence type="predicted"/>
<dbReference type="Proteomes" id="UP000789706">
    <property type="component" value="Unassembled WGS sequence"/>
</dbReference>
<dbReference type="OrthoDB" id="2441350at2759"/>
<feature type="non-terminal residue" evidence="1">
    <location>
        <position position="102"/>
    </location>
</feature>
<evidence type="ECO:0000313" key="1">
    <source>
        <dbReference type="EMBL" id="CAG8641274.1"/>
    </source>
</evidence>
<sequence length="102" mass="12086">EKISSWNHYSKRFEDKVIELRSKDKNFKDKIARVQIYNKMRLYLTGITDEYLHKITSKARKINKLFGYNYDSVTLKKNKDQITSAQVGIKTVNTVHDQTKTE</sequence>
<feature type="non-terminal residue" evidence="1">
    <location>
        <position position="1"/>
    </location>
</feature>
<name>A0A9N9DN47_9GLOM</name>
<dbReference type="EMBL" id="CAJVPK010005033">
    <property type="protein sequence ID" value="CAG8641274.1"/>
    <property type="molecule type" value="Genomic_DNA"/>
</dbReference>
<gene>
    <name evidence="1" type="ORF">DEBURN_LOCUS11168</name>
</gene>
<organism evidence="1 2">
    <name type="scientific">Diversispora eburnea</name>
    <dbReference type="NCBI Taxonomy" id="1213867"/>
    <lineage>
        <taxon>Eukaryota</taxon>
        <taxon>Fungi</taxon>
        <taxon>Fungi incertae sedis</taxon>
        <taxon>Mucoromycota</taxon>
        <taxon>Glomeromycotina</taxon>
        <taxon>Glomeromycetes</taxon>
        <taxon>Diversisporales</taxon>
        <taxon>Diversisporaceae</taxon>
        <taxon>Diversispora</taxon>
    </lineage>
</organism>
<accession>A0A9N9DN47</accession>
<comment type="caution">
    <text evidence="1">The sequence shown here is derived from an EMBL/GenBank/DDBJ whole genome shotgun (WGS) entry which is preliminary data.</text>
</comment>
<reference evidence="1" key="1">
    <citation type="submission" date="2021-06" db="EMBL/GenBank/DDBJ databases">
        <authorList>
            <person name="Kallberg Y."/>
            <person name="Tangrot J."/>
            <person name="Rosling A."/>
        </authorList>
    </citation>
    <scope>NUCLEOTIDE SEQUENCE</scope>
    <source>
        <strain evidence="1">AZ414A</strain>
    </source>
</reference>
<protein>
    <submittedName>
        <fullName evidence="1">9455_t:CDS:1</fullName>
    </submittedName>
</protein>
<dbReference type="AlphaFoldDB" id="A0A9N9DN47"/>